<dbReference type="HOGENOM" id="CLU_038593_0_0_1"/>
<feature type="transmembrane region" description="Helical" evidence="1">
    <location>
        <begin position="86"/>
        <end position="104"/>
    </location>
</feature>
<dbReference type="eggNOG" id="ENOG502QTV4">
    <property type="taxonomic scope" value="Eukaryota"/>
</dbReference>
<dbReference type="EMBL" id="GL996500">
    <property type="protein sequence ID" value="EGW33993.1"/>
    <property type="molecule type" value="Genomic_DNA"/>
</dbReference>
<dbReference type="KEGG" id="spaa:SPAPADRAFT_133541"/>
<dbReference type="GeneID" id="18869757"/>
<dbReference type="Pfam" id="PF02116">
    <property type="entry name" value="STE2"/>
    <property type="match status" value="1"/>
</dbReference>
<keyword evidence="1" id="KW-0472">Membrane</keyword>
<proteinExistence type="predicted"/>
<keyword evidence="1" id="KW-1133">Transmembrane helix</keyword>
<evidence type="ECO:0008006" key="4">
    <source>
        <dbReference type="Google" id="ProtNLM"/>
    </source>
</evidence>
<reference evidence="2 3" key="1">
    <citation type="journal article" date="2011" name="Proc. Natl. Acad. Sci. U.S.A.">
        <title>Comparative genomics of xylose-fermenting fungi for enhanced biofuel production.</title>
        <authorList>
            <person name="Wohlbach D.J."/>
            <person name="Kuo A."/>
            <person name="Sato T.K."/>
            <person name="Potts K.M."/>
            <person name="Salamov A.A."/>
            <person name="LaButti K.M."/>
            <person name="Sun H."/>
            <person name="Clum A."/>
            <person name="Pangilinan J.L."/>
            <person name="Lindquist E.A."/>
            <person name="Lucas S."/>
            <person name="Lapidus A."/>
            <person name="Jin M."/>
            <person name="Gunawan C."/>
            <person name="Balan V."/>
            <person name="Dale B.E."/>
            <person name="Jeffries T.W."/>
            <person name="Zinkel R."/>
            <person name="Barry K.W."/>
            <person name="Grigoriev I.V."/>
            <person name="Gasch A.P."/>
        </authorList>
    </citation>
    <scope>NUCLEOTIDE SEQUENCE [LARGE SCALE GENOMIC DNA]</scope>
    <source>
        <strain evidence="3">NRRL Y-27907 / 11-Y1</strain>
    </source>
</reference>
<protein>
    <recommendedName>
        <fullName evidence="4">Pheromone alpha factor receptor</fullName>
    </recommendedName>
</protein>
<dbReference type="InParanoid" id="G3AJU2"/>
<dbReference type="GO" id="GO:0000750">
    <property type="term" value="P:pheromone-dependent signal transduction involved in conjugation with cellular fusion"/>
    <property type="evidence" value="ECO:0007669"/>
    <property type="project" value="TreeGrafter"/>
</dbReference>
<dbReference type="PRINTS" id="PR00250">
    <property type="entry name" value="GPCRSTE2"/>
</dbReference>
<feature type="transmembrane region" description="Helical" evidence="1">
    <location>
        <begin position="214"/>
        <end position="232"/>
    </location>
</feature>
<organism evidence="3">
    <name type="scientific">Spathaspora passalidarum (strain NRRL Y-27907 / 11-Y1)</name>
    <dbReference type="NCBI Taxonomy" id="619300"/>
    <lineage>
        <taxon>Eukaryota</taxon>
        <taxon>Fungi</taxon>
        <taxon>Dikarya</taxon>
        <taxon>Ascomycota</taxon>
        <taxon>Saccharomycotina</taxon>
        <taxon>Pichiomycetes</taxon>
        <taxon>Debaryomycetaceae</taxon>
        <taxon>Spathaspora</taxon>
    </lineage>
</organism>
<dbReference type="GO" id="GO:0004932">
    <property type="term" value="F:mating-type factor pheromone receptor activity"/>
    <property type="evidence" value="ECO:0007669"/>
    <property type="project" value="InterPro"/>
</dbReference>
<keyword evidence="3" id="KW-1185">Reference proteome</keyword>
<gene>
    <name evidence="2" type="ORF">SPAPADRAFT_133541</name>
</gene>
<feature type="transmembrane region" description="Helical" evidence="1">
    <location>
        <begin position="283"/>
        <end position="303"/>
    </location>
</feature>
<dbReference type="RefSeq" id="XP_007373577.1">
    <property type="nucleotide sequence ID" value="XM_007373515.1"/>
</dbReference>
<dbReference type="InterPro" id="IPR027458">
    <property type="entry name" value="STE2_TM1-TM2_sf"/>
</dbReference>
<dbReference type="OrthoDB" id="5402633at2759"/>
<dbReference type="GO" id="GO:0038038">
    <property type="term" value="C:G protein-coupled receptor homodimeric complex"/>
    <property type="evidence" value="ECO:0007669"/>
    <property type="project" value="TreeGrafter"/>
</dbReference>
<dbReference type="FunCoup" id="G3AJU2">
    <property type="interactions" value="85"/>
</dbReference>
<evidence type="ECO:0000313" key="3">
    <source>
        <dbReference type="Proteomes" id="UP000000709"/>
    </source>
</evidence>
<dbReference type="PANTHER" id="PTHR28009">
    <property type="entry name" value="PHEROMONE ALPHA FACTOR RECEPTOR"/>
    <property type="match status" value="1"/>
</dbReference>
<evidence type="ECO:0000313" key="2">
    <source>
        <dbReference type="EMBL" id="EGW33993.1"/>
    </source>
</evidence>
<dbReference type="Proteomes" id="UP000000709">
    <property type="component" value="Unassembled WGS sequence"/>
</dbReference>
<dbReference type="CDD" id="cd14939">
    <property type="entry name" value="7tmD_STE2"/>
    <property type="match status" value="1"/>
</dbReference>
<accession>G3AJU2</accession>
<feature type="transmembrane region" description="Helical" evidence="1">
    <location>
        <begin position="54"/>
        <end position="74"/>
    </location>
</feature>
<dbReference type="STRING" id="619300.G3AJU2"/>
<dbReference type="AlphaFoldDB" id="G3AJU2"/>
<name>G3AJU2_SPAPN</name>
<dbReference type="OMA" id="MWMISKK"/>
<feature type="transmembrane region" description="Helical" evidence="1">
    <location>
        <begin position="252"/>
        <end position="277"/>
    </location>
</feature>
<feature type="transmembrane region" description="Helical" evidence="1">
    <location>
        <begin position="170"/>
        <end position="194"/>
    </location>
</feature>
<dbReference type="PANTHER" id="PTHR28009:SF1">
    <property type="entry name" value="PHEROMONE ALPHA FACTOR RECEPTOR"/>
    <property type="match status" value="1"/>
</dbReference>
<dbReference type="Gene3D" id="1.10.287.920">
    <property type="entry name" value="Pheromone alpha factor receptor"/>
    <property type="match status" value="1"/>
</dbReference>
<sequence>MDENFETLGNSLLADIDNSGDILLTYAFPNIDDIQVFPFKVLDDYQRRVLESSIVFGVSIGACSVILLLLFVVSYNNRKKKLFKSFLFNLNAAILLVYIIQSGLNLNYLMSRLSSPSFFITGAYYGESFAMTDTANAFRVILVGLVQISLTYQVYIIFKGHRLNIWSVSATLFSTLFSITVVAFTINSVVLAHRKNSAFTHGQERNFVSLWNDLPVWLFSININIMSVLLILKLGMAIRTRRYLGLKQFDGLHILVIMSTQTLIIPSIILFVHYFGISNVGSMLVKVSMLLIVLTLPLTSLWAQTQNNTENINSSPSMSFIRREISTVTTFSNNRGGNTSNLEKKPSSTVQGIIFPDLSTNPGSALPSAIEQLLGEGDDTISNPISWEKI</sequence>
<dbReference type="InterPro" id="IPR000366">
    <property type="entry name" value="GPCR_STE2"/>
</dbReference>
<feature type="transmembrane region" description="Helical" evidence="1">
    <location>
        <begin position="137"/>
        <end position="158"/>
    </location>
</feature>
<evidence type="ECO:0000256" key="1">
    <source>
        <dbReference type="SAM" id="Phobius"/>
    </source>
</evidence>
<keyword evidence="1" id="KW-0812">Transmembrane</keyword>